<dbReference type="InterPro" id="IPR003807">
    <property type="entry name" value="DUF202"/>
</dbReference>
<evidence type="ECO:0000256" key="5">
    <source>
        <dbReference type="SAM" id="Phobius"/>
    </source>
</evidence>
<evidence type="ECO:0000256" key="3">
    <source>
        <dbReference type="ARBA" id="ARBA00022989"/>
    </source>
</evidence>
<sequence>MGKDNEALAQDRTDLAEDRTVLAHERSFAGWVRTGMASVGIGLGLNALFRALEPGWVAKAIATGFFLIAILIFYSAERRACRIISRLEAHTVSELGSIRIRFMSWSLVTVTVVLTGAIWLLVPV</sequence>
<protein>
    <submittedName>
        <fullName evidence="7">YidH family protein</fullName>
    </submittedName>
</protein>
<proteinExistence type="predicted"/>
<dbReference type="RefSeq" id="WP_367767867.1">
    <property type="nucleotide sequence ID" value="NZ_JBFNXR010000012.1"/>
</dbReference>
<reference evidence="7 8" key="1">
    <citation type="submission" date="2024-06" db="EMBL/GenBank/DDBJ databases">
        <title>Novosphingobium rhizovicinus M1R2S20.</title>
        <authorList>
            <person name="Sun J.-Q."/>
        </authorList>
    </citation>
    <scope>NUCLEOTIDE SEQUENCE [LARGE SCALE GENOMIC DNA]</scope>
    <source>
        <strain evidence="7 8">M1R2S20</strain>
    </source>
</reference>
<comment type="subcellular location">
    <subcellularLocation>
        <location evidence="1">Endomembrane system</location>
        <topology evidence="1">Multi-pass membrane protein</topology>
    </subcellularLocation>
</comment>
<feature type="domain" description="DUF202" evidence="6">
    <location>
        <begin position="19"/>
        <end position="83"/>
    </location>
</feature>
<evidence type="ECO:0000256" key="2">
    <source>
        <dbReference type="ARBA" id="ARBA00022692"/>
    </source>
</evidence>
<evidence type="ECO:0000313" key="8">
    <source>
        <dbReference type="Proteomes" id="UP001556118"/>
    </source>
</evidence>
<comment type="caution">
    <text evidence="7">The sequence shown here is derived from an EMBL/GenBank/DDBJ whole genome shotgun (WGS) entry which is preliminary data.</text>
</comment>
<accession>A0ABV3R709</accession>
<dbReference type="Pfam" id="PF02656">
    <property type="entry name" value="DUF202"/>
    <property type="match status" value="1"/>
</dbReference>
<gene>
    <name evidence="7" type="ORF">ABUH87_00595</name>
</gene>
<keyword evidence="4 5" id="KW-0472">Membrane</keyword>
<keyword evidence="2 5" id="KW-0812">Transmembrane</keyword>
<feature type="transmembrane region" description="Helical" evidence="5">
    <location>
        <begin position="102"/>
        <end position="122"/>
    </location>
</feature>
<dbReference type="Proteomes" id="UP001556118">
    <property type="component" value="Unassembled WGS sequence"/>
</dbReference>
<dbReference type="EMBL" id="JBFNXR010000012">
    <property type="protein sequence ID" value="MEW9853693.1"/>
    <property type="molecule type" value="Genomic_DNA"/>
</dbReference>
<evidence type="ECO:0000313" key="7">
    <source>
        <dbReference type="EMBL" id="MEW9853693.1"/>
    </source>
</evidence>
<evidence type="ECO:0000256" key="4">
    <source>
        <dbReference type="ARBA" id="ARBA00023136"/>
    </source>
</evidence>
<name>A0ABV3R709_9SPHN</name>
<keyword evidence="3 5" id="KW-1133">Transmembrane helix</keyword>
<feature type="transmembrane region" description="Helical" evidence="5">
    <location>
        <begin position="28"/>
        <end position="49"/>
    </location>
</feature>
<keyword evidence="8" id="KW-1185">Reference proteome</keyword>
<evidence type="ECO:0000259" key="6">
    <source>
        <dbReference type="Pfam" id="PF02656"/>
    </source>
</evidence>
<evidence type="ECO:0000256" key="1">
    <source>
        <dbReference type="ARBA" id="ARBA00004127"/>
    </source>
</evidence>
<feature type="transmembrane region" description="Helical" evidence="5">
    <location>
        <begin position="55"/>
        <end position="76"/>
    </location>
</feature>
<organism evidence="7 8">
    <name type="scientific">Novosphingobium rhizovicinum</name>
    <dbReference type="NCBI Taxonomy" id="3228928"/>
    <lineage>
        <taxon>Bacteria</taxon>
        <taxon>Pseudomonadati</taxon>
        <taxon>Pseudomonadota</taxon>
        <taxon>Alphaproteobacteria</taxon>
        <taxon>Sphingomonadales</taxon>
        <taxon>Sphingomonadaceae</taxon>
        <taxon>Novosphingobium</taxon>
    </lineage>
</organism>